<keyword evidence="6 9" id="KW-1133">Transmembrane helix</keyword>
<feature type="transmembrane region" description="Helical" evidence="9">
    <location>
        <begin position="40"/>
        <end position="58"/>
    </location>
</feature>
<dbReference type="InterPro" id="IPR052180">
    <property type="entry name" value="NhaC_Na-H+_Antiporter"/>
</dbReference>
<gene>
    <name evidence="11" type="primary">nhaC</name>
    <name evidence="11" type="ORF">Q4535_11755</name>
</gene>
<feature type="transmembrane region" description="Helical" evidence="9">
    <location>
        <begin position="318"/>
        <end position="350"/>
    </location>
</feature>
<evidence type="ECO:0000256" key="5">
    <source>
        <dbReference type="ARBA" id="ARBA00022692"/>
    </source>
</evidence>
<organism evidence="11 12">
    <name type="scientific">Cobetia amphilecti</name>
    <dbReference type="NCBI Taxonomy" id="1055104"/>
    <lineage>
        <taxon>Bacteria</taxon>
        <taxon>Pseudomonadati</taxon>
        <taxon>Pseudomonadota</taxon>
        <taxon>Gammaproteobacteria</taxon>
        <taxon>Oceanospirillales</taxon>
        <taxon>Halomonadaceae</taxon>
        <taxon>Cobetia</taxon>
    </lineage>
</organism>
<reference evidence="11" key="1">
    <citation type="submission" date="2023-07" db="EMBL/GenBank/DDBJ databases">
        <title>Genome content predicts the carbon catabolic preferences of heterotrophic bacteria.</title>
        <authorList>
            <person name="Gralka M."/>
        </authorList>
    </citation>
    <scope>NUCLEOTIDE SEQUENCE</scope>
    <source>
        <strain evidence="11">C2R13</strain>
    </source>
</reference>
<keyword evidence="5 9" id="KW-0812">Transmembrane</keyword>
<evidence type="ECO:0000313" key="11">
    <source>
        <dbReference type="EMBL" id="MDO6672790.1"/>
    </source>
</evidence>
<evidence type="ECO:0000256" key="1">
    <source>
        <dbReference type="ARBA" id="ARBA00004651"/>
    </source>
</evidence>
<evidence type="ECO:0000256" key="7">
    <source>
        <dbReference type="ARBA" id="ARBA00023136"/>
    </source>
</evidence>
<dbReference type="AlphaFoldDB" id="A0AAP4TZW5"/>
<dbReference type="InterPro" id="IPR018461">
    <property type="entry name" value="Na/H_Antiport_NhaC-like_C"/>
</dbReference>
<evidence type="ECO:0000256" key="4">
    <source>
        <dbReference type="ARBA" id="ARBA00022475"/>
    </source>
</evidence>
<protein>
    <submittedName>
        <fullName evidence="11">Na+/H+ antiporter NhaC</fullName>
    </submittedName>
</protein>
<dbReference type="GO" id="GO:0015297">
    <property type="term" value="F:antiporter activity"/>
    <property type="evidence" value="ECO:0007669"/>
    <property type="project" value="UniProtKB-KW"/>
</dbReference>
<dbReference type="RefSeq" id="WP_303594370.1">
    <property type="nucleotide sequence ID" value="NZ_JAUORK010000015.1"/>
</dbReference>
<dbReference type="Pfam" id="PF03553">
    <property type="entry name" value="Na_H_antiporter"/>
    <property type="match status" value="1"/>
</dbReference>
<sequence>MTREVDAPQRPSLPMASLPILATLAVLALQLFVFGEFTPHVPLICGVAMTALVGWKLGHGWSAMEEGMMRIVRVGLPSIAILILVGMTVGVWIASGSVPMIIYYGLKLISPEYFLATAMLLCSVVSVTLGTSWGTVGTVGLALMGIGAGFGIPPWWTAGAVVSGAFFGDKVSPLSDTTNLAPAVTGVSLFAHIRNMMPTTIPAMLIALVIYLIAGNLLAAGQSLDLERITAITAGLSGAFEFNLWVLVPPLLVMALAIARMPALPALFVGVLAGAVVAYGVQGEAIKALFGYMQSGYTLNTGVSEIDSLLNRGGLMSMAWVILLVMIALAFGGMLEVIGCLEVLCAAVLVKVRGIFGLQVAASSTAALTNVIAGDPYLSIALPGRMYAPVFRGEGYSTLNLSRSLEEGGTLISPLVPWNASGAVVISSLGLMAGGAGMEGLLYIPLAFACWLSPLLGLLYTLLGRFIIRADDDERAEWQARGHAVTTLAQLRQQQAEGLAGVPAATPEVR</sequence>
<feature type="transmembrane region" description="Helical" evidence="9">
    <location>
        <begin position="12"/>
        <end position="34"/>
    </location>
</feature>
<evidence type="ECO:0000256" key="8">
    <source>
        <dbReference type="ARBA" id="ARBA00038435"/>
    </source>
</evidence>
<evidence type="ECO:0000256" key="2">
    <source>
        <dbReference type="ARBA" id="ARBA00022448"/>
    </source>
</evidence>
<dbReference type="NCBIfam" id="TIGR00931">
    <property type="entry name" value="antiport_nhaC"/>
    <property type="match status" value="1"/>
</dbReference>
<evidence type="ECO:0000259" key="10">
    <source>
        <dbReference type="Pfam" id="PF03553"/>
    </source>
</evidence>
<keyword evidence="7 9" id="KW-0472">Membrane</keyword>
<feature type="transmembrane region" description="Helical" evidence="9">
    <location>
        <begin position="79"/>
        <end position="106"/>
    </location>
</feature>
<proteinExistence type="inferred from homology"/>
<accession>A0AAP4TZW5</accession>
<name>A0AAP4TZW5_9GAMM</name>
<evidence type="ECO:0000256" key="6">
    <source>
        <dbReference type="ARBA" id="ARBA00022989"/>
    </source>
</evidence>
<feature type="transmembrane region" description="Helical" evidence="9">
    <location>
        <begin position="203"/>
        <end position="222"/>
    </location>
</feature>
<comment type="similarity">
    <text evidence="8">Belongs to the NhaC Na(+)/H(+) (TC 2.A.35) antiporter family.</text>
</comment>
<keyword evidence="3" id="KW-0050">Antiport</keyword>
<comment type="caution">
    <text evidence="11">The sequence shown here is derived from an EMBL/GenBank/DDBJ whole genome shotgun (WGS) entry which is preliminary data.</text>
</comment>
<dbReference type="PANTHER" id="PTHR33451:SF3">
    <property type="entry name" value="MALATE-2H(+)_NA(+)-LACTATE ANTIPORTER"/>
    <property type="match status" value="1"/>
</dbReference>
<feature type="domain" description="Na+/H+ antiporter NhaC-like C-terminal" evidence="10">
    <location>
        <begin position="164"/>
        <end position="464"/>
    </location>
</feature>
<comment type="subcellular location">
    <subcellularLocation>
        <location evidence="1">Cell membrane</location>
        <topology evidence="1">Multi-pass membrane protein</topology>
    </subcellularLocation>
</comment>
<feature type="transmembrane region" description="Helical" evidence="9">
    <location>
        <begin position="442"/>
        <end position="463"/>
    </location>
</feature>
<feature type="transmembrane region" description="Helical" evidence="9">
    <location>
        <begin position="242"/>
        <end position="259"/>
    </location>
</feature>
<dbReference type="PANTHER" id="PTHR33451">
    <property type="entry name" value="MALATE-2H(+)/NA(+)-LACTATE ANTIPORTER"/>
    <property type="match status" value="1"/>
</dbReference>
<dbReference type="Proteomes" id="UP001170481">
    <property type="component" value="Unassembled WGS sequence"/>
</dbReference>
<dbReference type="GO" id="GO:0005886">
    <property type="term" value="C:plasma membrane"/>
    <property type="evidence" value="ECO:0007669"/>
    <property type="project" value="UniProtKB-SubCell"/>
</dbReference>
<keyword evidence="4" id="KW-1003">Cell membrane</keyword>
<keyword evidence="2" id="KW-0813">Transport</keyword>
<feature type="transmembrane region" description="Helical" evidence="9">
    <location>
        <begin position="266"/>
        <end position="282"/>
    </location>
</feature>
<evidence type="ECO:0000313" key="12">
    <source>
        <dbReference type="Proteomes" id="UP001170481"/>
    </source>
</evidence>
<feature type="transmembrane region" description="Helical" evidence="9">
    <location>
        <begin position="118"/>
        <end position="143"/>
    </location>
</feature>
<evidence type="ECO:0000256" key="3">
    <source>
        <dbReference type="ARBA" id="ARBA00022449"/>
    </source>
</evidence>
<evidence type="ECO:0000256" key="9">
    <source>
        <dbReference type="SAM" id="Phobius"/>
    </source>
</evidence>
<dbReference type="EMBL" id="JAUORK010000015">
    <property type="protein sequence ID" value="MDO6672790.1"/>
    <property type="molecule type" value="Genomic_DNA"/>
</dbReference>
<dbReference type="InterPro" id="IPR004770">
    <property type="entry name" value="Na/H_antiport_NhaC"/>
</dbReference>